<evidence type="ECO:0000313" key="10">
    <source>
        <dbReference type="Proteomes" id="UP000034883"/>
    </source>
</evidence>
<accession>A0A0F6YHT2</accession>
<feature type="domain" description="Acyl-CoA dehydrogenase/oxidase C-terminal" evidence="6">
    <location>
        <begin position="305"/>
        <end position="379"/>
    </location>
</feature>
<dbReference type="Pfam" id="PF00441">
    <property type="entry name" value="Acyl-CoA_dh_1"/>
    <property type="match status" value="2"/>
</dbReference>
<keyword evidence="3 5" id="KW-0285">Flavoprotein</keyword>
<dbReference type="InterPro" id="IPR009075">
    <property type="entry name" value="AcylCo_DH/oxidase_C"/>
</dbReference>
<dbReference type="InterPro" id="IPR009100">
    <property type="entry name" value="AcylCoA_DH/oxidase_NM_dom_sf"/>
</dbReference>
<protein>
    <submittedName>
        <fullName evidence="9">Butyryl-CoA dehydrogenase</fullName>
    </submittedName>
</protein>
<dbReference type="Pfam" id="PF02770">
    <property type="entry name" value="Acyl-CoA_dh_M"/>
    <property type="match status" value="1"/>
</dbReference>
<proteinExistence type="inferred from homology"/>
<reference evidence="9 10" key="1">
    <citation type="submission" date="2015-03" db="EMBL/GenBank/DDBJ databases">
        <title>Genome assembly of Sandaracinus amylolyticus DSM 53668.</title>
        <authorList>
            <person name="Sharma G."/>
            <person name="Subramanian S."/>
        </authorList>
    </citation>
    <scope>NUCLEOTIDE SEQUENCE [LARGE SCALE GENOMIC DNA]</scope>
    <source>
        <strain evidence="9 10">DSM 53668</strain>
    </source>
</reference>
<evidence type="ECO:0000256" key="2">
    <source>
        <dbReference type="ARBA" id="ARBA00009347"/>
    </source>
</evidence>
<comment type="similarity">
    <text evidence="2 5">Belongs to the acyl-CoA dehydrogenase family.</text>
</comment>
<dbReference type="InterPro" id="IPR052166">
    <property type="entry name" value="Diverse_Acyl-CoA_DH"/>
</dbReference>
<evidence type="ECO:0000259" key="7">
    <source>
        <dbReference type="Pfam" id="PF02770"/>
    </source>
</evidence>
<keyword evidence="5" id="KW-0560">Oxidoreductase</keyword>
<gene>
    <name evidence="9" type="ORF">DB32_002237</name>
</gene>
<dbReference type="GO" id="GO:0050660">
    <property type="term" value="F:flavin adenine dinucleotide binding"/>
    <property type="evidence" value="ECO:0007669"/>
    <property type="project" value="InterPro"/>
</dbReference>
<dbReference type="Gene3D" id="1.20.140.10">
    <property type="entry name" value="Butyryl-CoA Dehydrogenase, subunit A, domain 3"/>
    <property type="match status" value="1"/>
</dbReference>
<dbReference type="KEGG" id="samy:DB32_002237"/>
<evidence type="ECO:0000256" key="5">
    <source>
        <dbReference type="RuleBase" id="RU362125"/>
    </source>
</evidence>
<dbReference type="InterPro" id="IPR037069">
    <property type="entry name" value="AcylCoA_DH/ox_N_sf"/>
</dbReference>
<comment type="cofactor">
    <cofactor evidence="1 5">
        <name>FAD</name>
        <dbReference type="ChEBI" id="CHEBI:57692"/>
    </cofactor>
</comment>
<name>A0A0F6YHT2_9BACT</name>
<dbReference type="InterPro" id="IPR036250">
    <property type="entry name" value="AcylCo_DH-like_C"/>
</dbReference>
<dbReference type="InterPro" id="IPR046373">
    <property type="entry name" value="Acyl-CoA_Oxase/DH_mid-dom_sf"/>
</dbReference>
<dbReference type="InterPro" id="IPR006091">
    <property type="entry name" value="Acyl-CoA_Oxase/DH_mid-dom"/>
</dbReference>
<dbReference type="Proteomes" id="UP000034883">
    <property type="component" value="Chromosome"/>
</dbReference>
<evidence type="ECO:0000259" key="8">
    <source>
        <dbReference type="Pfam" id="PF02771"/>
    </source>
</evidence>
<dbReference type="SUPFAM" id="SSF47203">
    <property type="entry name" value="Acyl-CoA dehydrogenase C-terminal domain-like"/>
    <property type="match status" value="1"/>
</dbReference>
<evidence type="ECO:0000256" key="1">
    <source>
        <dbReference type="ARBA" id="ARBA00001974"/>
    </source>
</evidence>
<evidence type="ECO:0000259" key="6">
    <source>
        <dbReference type="Pfam" id="PF00441"/>
    </source>
</evidence>
<dbReference type="InterPro" id="IPR013786">
    <property type="entry name" value="AcylCoA_DH/ox_N"/>
</dbReference>
<dbReference type="SUPFAM" id="SSF56645">
    <property type="entry name" value="Acyl-CoA dehydrogenase NM domain-like"/>
    <property type="match status" value="1"/>
</dbReference>
<evidence type="ECO:0000313" key="9">
    <source>
        <dbReference type="EMBL" id="AKF05088.1"/>
    </source>
</evidence>
<feature type="domain" description="Acyl-CoA dehydrogenase/oxidase C-terminal" evidence="6">
    <location>
        <begin position="411"/>
        <end position="479"/>
    </location>
</feature>
<feature type="domain" description="Acyl-CoA oxidase/dehydrogenase middle" evidence="7">
    <location>
        <begin position="186"/>
        <end position="295"/>
    </location>
</feature>
<dbReference type="OrthoDB" id="9770681at2"/>
<dbReference type="InterPro" id="IPR006089">
    <property type="entry name" value="Acyl-CoA_DH_CS"/>
</dbReference>
<keyword evidence="10" id="KW-1185">Reference proteome</keyword>
<evidence type="ECO:0000256" key="4">
    <source>
        <dbReference type="ARBA" id="ARBA00022827"/>
    </source>
</evidence>
<sequence>MGNFYKDNDDLRWYFEKGLDWDALVRVTEHEFRSPGGPKSTKEAVELYLEIADMVGQFVADEIAPHVARIDREAVIFEKGEARLPDFLQGIFDRIKQMELHGLCVPRELGGMNAPLALYYLTSEIFGRADVSTMAHHGFHGGMALAALMFSIREGTTEVDPTTGEIQKTRFENVIREIARGESWGCMDITEPDAGSDMAQLRAVGEQDEKGDWFVTGQKIFITSGHGKWHFVIARTEKAGAPDDPFAGLKGLSMFLVPTYEDLPDGTRRRVVTLERVEEKLGHHASVTAALSFERAPAMLIGKRGEGFEYMLTLMNGARVGVGFECVGLCEAAIRTAEEYAAQRRSMGKTIDRHEMIADYLEEMRTDVAGIRALCVEGVFHEEMGQKLGLQLKFRGDLSGEERKSIEKRAAKHRRAARRVTPLLKYLGAEKAVEMARRCVQIHGGVGYTTEYGAEKLLRDAMVMPIYEGTSQIQALMAMKDTLGGIIKNPQRFVRRGAQARWRAVSARDGLEKKLARIQAMSHQAQQHLIMRTASDKLRGLGAVLAGGDVPITEWADRFAKNWDPKRDFAFAMLHAERLTRILCDEAIGEILFEQSKKDPARREILERHLERAEPRVRFLLDEITTTGDRLLAKLGHELGASHREAAE</sequence>
<dbReference type="STRING" id="927083.DB32_002237"/>
<dbReference type="Pfam" id="PF02771">
    <property type="entry name" value="Acyl-CoA_dh_N"/>
    <property type="match status" value="1"/>
</dbReference>
<dbReference type="Gene3D" id="2.40.110.10">
    <property type="entry name" value="Butyryl-CoA Dehydrogenase, subunit A, domain 2"/>
    <property type="match status" value="1"/>
</dbReference>
<dbReference type="RefSeq" id="WP_053232359.1">
    <property type="nucleotide sequence ID" value="NZ_CP011125.1"/>
</dbReference>
<keyword evidence="4 5" id="KW-0274">FAD</keyword>
<dbReference type="AlphaFoldDB" id="A0A0F6YHT2"/>
<dbReference type="GO" id="GO:0003995">
    <property type="term" value="F:acyl-CoA dehydrogenase activity"/>
    <property type="evidence" value="ECO:0007669"/>
    <property type="project" value="InterPro"/>
</dbReference>
<dbReference type="EMBL" id="CP011125">
    <property type="protein sequence ID" value="AKF05088.1"/>
    <property type="molecule type" value="Genomic_DNA"/>
</dbReference>
<dbReference type="PANTHER" id="PTHR42803">
    <property type="entry name" value="ACYL-COA DEHYDROGENASE"/>
    <property type="match status" value="1"/>
</dbReference>
<dbReference type="Gene3D" id="1.10.540.10">
    <property type="entry name" value="Acyl-CoA dehydrogenase/oxidase, N-terminal domain"/>
    <property type="match status" value="1"/>
</dbReference>
<dbReference type="PANTHER" id="PTHR42803:SF1">
    <property type="entry name" value="BROAD-SPECIFICITY LINEAR ACYL-COA DEHYDROGENASE FADE5"/>
    <property type="match status" value="1"/>
</dbReference>
<feature type="domain" description="Acyl-CoA dehydrogenase/oxidase N-terminal" evidence="8">
    <location>
        <begin position="50"/>
        <end position="148"/>
    </location>
</feature>
<organism evidence="9 10">
    <name type="scientific">Sandaracinus amylolyticus</name>
    <dbReference type="NCBI Taxonomy" id="927083"/>
    <lineage>
        <taxon>Bacteria</taxon>
        <taxon>Pseudomonadati</taxon>
        <taxon>Myxococcota</taxon>
        <taxon>Polyangia</taxon>
        <taxon>Polyangiales</taxon>
        <taxon>Sandaracinaceae</taxon>
        <taxon>Sandaracinus</taxon>
    </lineage>
</organism>
<dbReference type="PROSITE" id="PS00073">
    <property type="entry name" value="ACYL_COA_DH_2"/>
    <property type="match status" value="1"/>
</dbReference>
<evidence type="ECO:0000256" key="3">
    <source>
        <dbReference type="ARBA" id="ARBA00022630"/>
    </source>
</evidence>